<comment type="caution">
    <text evidence="8">The sequence shown here is derived from an EMBL/GenBank/DDBJ whole genome shotgun (WGS) entry which is preliminary data.</text>
</comment>
<feature type="transmembrane region" description="Helical" evidence="6">
    <location>
        <begin position="152"/>
        <end position="169"/>
    </location>
</feature>
<dbReference type="EMBL" id="JELY01001343">
    <property type="protein sequence ID" value="KYF56119.1"/>
    <property type="molecule type" value="Genomic_DNA"/>
</dbReference>
<feature type="domain" description="Mechanosensitive ion channel MscS" evidence="7">
    <location>
        <begin position="198"/>
        <end position="263"/>
    </location>
</feature>
<gene>
    <name evidence="8" type="ORF">BE08_12250</name>
</gene>
<feature type="transmembrane region" description="Helical" evidence="6">
    <location>
        <begin position="99"/>
        <end position="120"/>
    </location>
</feature>
<evidence type="ECO:0000256" key="5">
    <source>
        <dbReference type="SAM" id="MobiDB-lite"/>
    </source>
</evidence>
<dbReference type="Gene3D" id="2.30.30.60">
    <property type="match status" value="1"/>
</dbReference>
<dbReference type="InterPro" id="IPR010920">
    <property type="entry name" value="LSM_dom_sf"/>
</dbReference>
<name>A0A150PK71_SORCE</name>
<evidence type="ECO:0000256" key="6">
    <source>
        <dbReference type="SAM" id="Phobius"/>
    </source>
</evidence>
<evidence type="ECO:0000259" key="7">
    <source>
        <dbReference type="Pfam" id="PF00924"/>
    </source>
</evidence>
<proteinExistence type="predicted"/>
<evidence type="ECO:0000256" key="1">
    <source>
        <dbReference type="ARBA" id="ARBA00004370"/>
    </source>
</evidence>
<dbReference type="InterPro" id="IPR023408">
    <property type="entry name" value="MscS_beta-dom_sf"/>
</dbReference>
<accession>A0A150PK71</accession>
<dbReference type="Pfam" id="PF00924">
    <property type="entry name" value="MS_channel_2nd"/>
    <property type="match status" value="1"/>
</dbReference>
<dbReference type="InterPro" id="IPR006685">
    <property type="entry name" value="MscS_channel_2nd"/>
</dbReference>
<evidence type="ECO:0000256" key="3">
    <source>
        <dbReference type="ARBA" id="ARBA00022989"/>
    </source>
</evidence>
<comment type="subcellular location">
    <subcellularLocation>
        <location evidence="1">Membrane</location>
    </subcellularLocation>
</comment>
<dbReference type="Gene3D" id="1.10.287.1260">
    <property type="match status" value="1"/>
</dbReference>
<dbReference type="PANTHER" id="PTHR30566">
    <property type="entry name" value="YNAI-RELATED MECHANOSENSITIVE ION CHANNEL"/>
    <property type="match status" value="1"/>
</dbReference>
<feature type="transmembrane region" description="Helical" evidence="6">
    <location>
        <begin position="20"/>
        <end position="41"/>
    </location>
</feature>
<keyword evidence="2 6" id="KW-0812">Transmembrane</keyword>
<dbReference type="PANTHER" id="PTHR30566:SF25">
    <property type="entry name" value="INNER MEMBRANE PROTEIN"/>
    <property type="match status" value="1"/>
</dbReference>
<feature type="transmembrane region" description="Helical" evidence="6">
    <location>
        <begin position="62"/>
        <end position="84"/>
    </location>
</feature>
<dbReference type="Proteomes" id="UP000075420">
    <property type="component" value="Unassembled WGS sequence"/>
</dbReference>
<evidence type="ECO:0000313" key="8">
    <source>
        <dbReference type="EMBL" id="KYF56119.1"/>
    </source>
</evidence>
<reference evidence="8 9" key="1">
    <citation type="submission" date="2014-02" db="EMBL/GenBank/DDBJ databases">
        <title>The small core and large imbalanced accessory genome model reveals a collaborative survival strategy of Sorangium cellulosum strains in nature.</title>
        <authorList>
            <person name="Han K."/>
            <person name="Peng R."/>
            <person name="Blom J."/>
            <person name="Li Y.-Z."/>
        </authorList>
    </citation>
    <scope>NUCLEOTIDE SEQUENCE [LARGE SCALE GENOMIC DNA]</scope>
    <source>
        <strain evidence="8 9">So0157-25</strain>
    </source>
</reference>
<dbReference type="GO" id="GO:0016020">
    <property type="term" value="C:membrane"/>
    <property type="evidence" value="ECO:0007669"/>
    <property type="project" value="UniProtKB-SubCell"/>
</dbReference>
<sequence length="393" mass="42905">MQSSVFESLGTRLGIPTDGLWPWVIVAASVPVGLGLARLAVHAFRRAAAIVVRRTSTPWDEKLLDAAIGPMTLCLGVILTAGLARMTRVGQELVADLRSILSALFIGGVAWLLMRVVGILTEVLDARAVRHLEEGSESSRGLRTQARVLERVARVLIVIVAGALVLLNFETVRNVGVSLLASAGIAGVVLGLAAQKPVGAILSGLHILFTRPIDLGDKVVVDGEFGTIEEIRLTHVVMKIWDERRLIIPTARLLDQSFQNWSKHGAAKLGTVEIYVDYRTPVDDVRAHFESILPNSELWDRRVKAVQVTKVSERTIEVRFLVSASDPGKLFDLRCWVREEMLRWVRELEDGQFLPQERFTLASPAEEAAERRGPASGRARRAGGMDGAAGVAT</sequence>
<feature type="region of interest" description="Disordered" evidence="5">
    <location>
        <begin position="364"/>
        <end position="393"/>
    </location>
</feature>
<evidence type="ECO:0000256" key="4">
    <source>
        <dbReference type="ARBA" id="ARBA00023136"/>
    </source>
</evidence>
<dbReference type="SUPFAM" id="SSF50182">
    <property type="entry name" value="Sm-like ribonucleoproteins"/>
    <property type="match status" value="1"/>
</dbReference>
<organism evidence="8 9">
    <name type="scientific">Sorangium cellulosum</name>
    <name type="common">Polyangium cellulosum</name>
    <dbReference type="NCBI Taxonomy" id="56"/>
    <lineage>
        <taxon>Bacteria</taxon>
        <taxon>Pseudomonadati</taxon>
        <taxon>Myxococcota</taxon>
        <taxon>Polyangia</taxon>
        <taxon>Polyangiales</taxon>
        <taxon>Polyangiaceae</taxon>
        <taxon>Sorangium</taxon>
    </lineage>
</organism>
<dbReference type="GO" id="GO:0008381">
    <property type="term" value="F:mechanosensitive monoatomic ion channel activity"/>
    <property type="evidence" value="ECO:0007669"/>
    <property type="project" value="UniProtKB-ARBA"/>
</dbReference>
<dbReference type="AlphaFoldDB" id="A0A150PK71"/>
<protein>
    <recommendedName>
        <fullName evidence="7">Mechanosensitive ion channel MscS domain-containing protein</fullName>
    </recommendedName>
</protein>
<keyword evidence="4 6" id="KW-0472">Membrane</keyword>
<evidence type="ECO:0000313" key="9">
    <source>
        <dbReference type="Proteomes" id="UP000075420"/>
    </source>
</evidence>
<evidence type="ECO:0000256" key="2">
    <source>
        <dbReference type="ARBA" id="ARBA00022692"/>
    </source>
</evidence>
<keyword evidence="3 6" id="KW-1133">Transmembrane helix</keyword>